<dbReference type="HOGENOM" id="CLU_2768430_0_0_9"/>
<evidence type="ECO:0000313" key="2">
    <source>
        <dbReference type="Proteomes" id="UP000030635"/>
    </source>
</evidence>
<evidence type="ECO:0000313" key="1">
    <source>
        <dbReference type="EMBL" id="AIY82251.1"/>
    </source>
</evidence>
<name>A0A0A7FTS7_9CLOT</name>
<dbReference type="Proteomes" id="UP000030635">
    <property type="component" value="Chromosome"/>
</dbReference>
<dbReference type="KEGG" id="cbv:U729_3040"/>
<reference evidence="1 2" key="1">
    <citation type="journal article" date="2015" name="Infect. Genet. Evol.">
        <title>Genomic sequences of six botulinum neurotoxin-producing strains representing three clostridial species illustrate the mobility and diversity of botulinum neurotoxin genes.</title>
        <authorList>
            <person name="Smith T.J."/>
            <person name="Hill K.K."/>
            <person name="Xie G."/>
            <person name="Foley B.T."/>
            <person name="Williamson C.H."/>
            <person name="Foster J.T."/>
            <person name="Johnson S.L."/>
            <person name="Chertkov O."/>
            <person name="Teshima H."/>
            <person name="Gibbons H.S."/>
            <person name="Johnsky L.A."/>
            <person name="Karavis M.A."/>
            <person name="Smith L.A."/>
        </authorList>
    </citation>
    <scope>NUCLEOTIDE SEQUENCE [LARGE SCALE GENOMIC DNA]</scope>
    <source>
        <strain evidence="1">Sullivan</strain>
    </source>
</reference>
<organism evidence="1 2">
    <name type="scientific">Clostridium baratii str. Sullivan</name>
    <dbReference type="NCBI Taxonomy" id="1415775"/>
    <lineage>
        <taxon>Bacteria</taxon>
        <taxon>Bacillati</taxon>
        <taxon>Bacillota</taxon>
        <taxon>Clostridia</taxon>
        <taxon>Eubacteriales</taxon>
        <taxon>Clostridiaceae</taxon>
        <taxon>Clostridium</taxon>
    </lineage>
</organism>
<dbReference type="AlphaFoldDB" id="A0A0A7FTS7"/>
<sequence length="69" mass="8338">MEDMRNPFGDFFCEKLNKMKKNNYKKSLKKVKDILENNSSLNIMKSSEELNCIVYDIYNILKYNYIKED</sequence>
<dbReference type="EMBL" id="CP006905">
    <property type="protein sequence ID" value="AIY82251.1"/>
    <property type="molecule type" value="Genomic_DNA"/>
</dbReference>
<proteinExistence type="predicted"/>
<protein>
    <submittedName>
        <fullName evidence="1">Uncharacterized protein</fullName>
    </submittedName>
</protein>
<keyword evidence="2" id="KW-1185">Reference proteome</keyword>
<accession>A0A0A7FTS7</accession>
<gene>
    <name evidence="1" type="ORF">U729_3040</name>
</gene>